<dbReference type="InterPro" id="IPR029044">
    <property type="entry name" value="Nucleotide-diphossugar_trans"/>
</dbReference>
<evidence type="ECO:0000313" key="2">
    <source>
        <dbReference type="Proteomes" id="UP001595555"/>
    </source>
</evidence>
<dbReference type="RefSeq" id="WP_378121470.1">
    <property type="nucleotide sequence ID" value="NZ_JBHRTF010000016.1"/>
</dbReference>
<protein>
    <submittedName>
        <fullName evidence="1">Glycosyltransferase family 2 protein</fullName>
    </submittedName>
</protein>
<name>A0ABV7FLJ0_9GAMM</name>
<organism evidence="1 2">
    <name type="scientific">Cellvibrio fontiphilus</name>
    <dbReference type="NCBI Taxonomy" id="1815559"/>
    <lineage>
        <taxon>Bacteria</taxon>
        <taxon>Pseudomonadati</taxon>
        <taxon>Pseudomonadota</taxon>
        <taxon>Gammaproteobacteria</taxon>
        <taxon>Cellvibrionales</taxon>
        <taxon>Cellvibrionaceae</taxon>
        <taxon>Cellvibrio</taxon>
    </lineage>
</organism>
<gene>
    <name evidence="1" type="ORF">ACFODX_17315</name>
</gene>
<reference evidence="2" key="1">
    <citation type="journal article" date="2019" name="Int. J. Syst. Evol. Microbiol.">
        <title>The Global Catalogue of Microorganisms (GCM) 10K type strain sequencing project: providing services to taxonomists for standard genome sequencing and annotation.</title>
        <authorList>
            <consortium name="The Broad Institute Genomics Platform"/>
            <consortium name="The Broad Institute Genome Sequencing Center for Infectious Disease"/>
            <person name="Wu L."/>
            <person name="Ma J."/>
        </authorList>
    </citation>
    <scope>NUCLEOTIDE SEQUENCE [LARGE SCALE GENOMIC DNA]</scope>
    <source>
        <strain evidence="2">KCTC 52237</strain>
    </source>
</reference>
<sequence>MKLKELPGSLWTAWKLKQLALKDLNPSEKPEIPVIISLTSIPSRLDTLYLVIRSLLTQSYRAEKILLWLHKDLQSKIPASLRVLVGDTFEIHYVDMTCSHRKLVHSLERYPEKIIVTCDDDLMYESTWLARLYQDHLHYPEKVIAHECREIAYDNQGKLLPYDQWKTQTMPGVSSNWMMPIGYGGVLYPPGVLHQDVTRADLYLALAPRADDLWFKAMSYLNGTLTQRSQQPGQKPTPIAGSQKVSLKHTNVRENGNYEQWKAICNHYQIQGR</sequence>
<comment type="caution">
    <text evidence="1">The sequence shown here is derived from an EMBL/GenBank/DDBJ whole genome shotgun (WGS) entry which is preliminary data.</text>
</comment>
<proteinExistence type="predicted"/>
<keyword evidence="2" id="KW-1185">Reference proteome</keyword>
<dbReference type="EMBL" id="JBHRTF010000016">
    <property type="protein sequence ID" value="MFC3117332.1"/>
    <property type="molecule type" value="Genomic_DNA"/>
</dbReference>
<dbReference type="SUPFAM" id="SSF53448">
    <property type="entry name" value="Nucleotide-diphospho-sugar transferases"/>
    <property type="match status" value="1"/>
</dbReference>
<accession>A0ABV7FLJ0</accession>
<dbReference type="Proteomes" id="UP001595555">
    <property type="component" value="Unassembled WGS sequence"/>
</dbReference>
<evidence type="ECO:0000313" key="1">
    <source>
        <dbReference type="EMBL" id="MFC3117332.1"/>
    </source>
</evidence>